<accession>A0ABW8CCF8</accession>
<feature type="chain" id="PRO_5046716827" description="ATP-binding protein" evidence="1">
    <location>
        <begin position="26"/>
        <end position="111"/>
    </location>
</feature>
<keyword evidence="3" id="KW-1185">Reference proteome</keyword>
<evidence type="ECO:0000313" key="3">
    <source>
        <dbReference type="Proteomes" id="UP001614394"/>
    </source>
</evidence>
<protein>
    <recommendedName>
        <fullName evidence="4">ATP-binding protein</fullName>
    </recommendedName>
</protein>
<comment type="caution">
    <text evidence="2">The sequence shown here is derived from an EMBL/GenBank/DDBJ whole genome shotgun (WGS) entry which is preliminary data.</text>
</comment>
<evidence type="ECO:0000313" key="2">
    <source>
        <dbReference type="EMBL" id="MFI9104129.1"/>
    </source>
</evidence>
<feature type="signal peptide" evidence="1">
    <location>
        <begin position="1"/>
        <end position="25"/>
    </location>
</feature>
<evidence type="ECO:0008006" key="4">
    <source>
        <dbReference type="Google" id="ProtNLM"/>
    </source>
</evidence>
<sequence>MKFSKVAVVVAGSVMAVGAAAPAFAADGAPMPTSINGGLDQAFAAQPVQQAGDASLGPVVGAVSKTTDKLRSDTSTDSLLGQTTDAAKNLTPTLAGAAKATSLLGGLPLGG</sequence>
<proteinExistence type="predicted"/>
<keyword evidence="1" id="KW-0732">Signal</keyword>
<dbReference type="EMBL" id="JBITYG010000008">
    <property type="protein sequence ID" value="MFI9104129.1"/>
    <property type="molecule type" value="Genomic_DNA"/>
</dbReference>
<dbReference type="RefSeq" id="WP_399654027.1">
    <property type="nucleotide sequence ID" value="NZ_JBITYG010000008.1"/>
</dbReference>
<evidence type="ECO:0000256" key="1">
    <source>
        <dbReference type="SAM" id="SignalP"/>
    </source>
</evidence>
<gene>
    <name evidence="2" type="ORF">ACIGXA_26785</name>
</gene>
<reference evidence="2 3" key="1">
    <citation type="submission" date="2024-10" db="EMBL/GenBank/DDBJ databases">
        <title>The Natural Products Discovery Center: Release of the First 8490 Sequenced Strains for Exploring Actinobacteria Biosynthetic Diversity.</title>
        <authorList>
            <person name="Kalkreuter E."/>
            <person name="Kautsar S.A."/>
            <person name="Yang D."/>
            <person name="Bader C.D."/>
            <person name="Teijaro C.N."/>
            <person name="Fluegel L."/>
            <person name="Davis C.M."/>
            <person name="Simpson J.R."/>
            <person name="Lauterbach L."/>
            <person name="Steele A.D."/>
            <person name="Gui C."/>
            <person name="Meng S."/>
            <person name="Li G."/>
            <person name="Viehrig K."/>
            <person name="Ye F."/>
            <person name="Su P."/>
            <person name="Kiefer A.F."/>
            <person name="Nichols A."/>
            <person name="Cepeda A.J."/>
            <person name="Yan W."/>
            <person name="Fan B."/>
            <person name="Jiang Y."/>
            <person name="Adhikari A."/>
            <person name="Zheng C.-J."/>
            <person name="Schuster L."/>
            <person name="Cowan T.M."/>
            <person name="Smanski M.J."/>
            <person name="Chevrette M.G."/>
            <person name="De Carvalho L.P.S."/>
            <person name="Shen B."/>
        </authorList>
    </citation>
    <scope>NUCLEOTIDE SEQUENCE [LARGE SCALE GENOMIC DNA]</scope>
    <source>
        <strain evidence="2 3">NPDC053399</strain>
    </source>
</reference>
<dbReference type="Proteomes" id="UP001614394">
    <property type="component" value="Unassembled WGS sequence"/>
</dbReference>
<name>A0ABW8CCF8_9ACTN</name>
<organism evidence="2 3">
    <name type="scientific">Streptomyces fildesensis</name>
    <dbReference type="NCBI Taxonomy" id="375757"/>
    <lineage>
        <taxon>Bacteria</taxon>
        <taxon>Bacillati</taxon>
        <taxon>Actinomycetota</taxon>
        <taxon>Actinomycetes</taxon>
        <taxon>Kitasatosporales</taxon>
        <taxon>Streptomycetaceae</taxon>
        <taxon>Streptomyces</taxon>
    </lineage>
</organism>